<evidence type="ECO:0000313" key="11">
    <source>
        <dbReference type="Proteomes" id="UP000701853"/>
    </source>
</evidence>
<feature type="domain" description="BED-type" evidence="9">
    <location>
        <begin position="35"/>
        <end position="98"/>
    </location>
</feature>
<keyword evidence="6" id="KW-0804">Transcription</keyword>
<evidence type="ECO:0000313" key="10">
    <source>
        <dbReference type="EMBL" id="KAG8502452.1"/>
    </source>
</evidence>
<evidence type="ECO:0000256" key="6">
    <source>
        <dbReference type="ARBA" id="ARBA00023163"/>
    </source>
</evidence>
<evidence type="ECO:0000256" key="3">
    <source>
        <dbReference type="ARBA" id="ARBA00022833"/>
    </source>
</evidence>
<dbReference type="SUPFAM" id="SSF53098">
    <property type="entry name" value="Ribonuclease H-like"/>
    <property type="match status" value="1"/>
</dbReference>
<dbReference type="GO" id="GO:0008270">
    <property type="term" value="F:zinc ion binding"/>
    <property type="evidence" value="ECO:0007669"/>
    <property type="project" value="UniProtKB-KW"/>
</dbReference>
<dbReference type="Pfam" id="PF02892">
    <property type="entry name" value="zf-BED"/>
    <property type="match status" value="1"/>
</dbReference>
<name>A0A8J5ZNA6_9ROSI</name>
<feature type="compositionally biased region" description="Basic and acidic residues" evidence="8">
    <location>
        <begin position="19"/>
        <end position="31"/>
    </location>
</feature>
<feature type="compositionally biased region" description="Low complexity" evidence="8">
    <location>
        <begin position="9"/>
        <end position="18"/>
    </location>
</feature>
<protein>
    <recommendedName>
        <fullName evidence="9">BED-type domain-containing protein</fullName>
    </recommendedName>
</protein>
<dbReference type="InterPro" id="IPR003656">
    <property type="entry name" value="Znf_BED"/>
</dbReference>
<dbReference type="SUPFAM" id="SSF57667">
    <property type="entry name" value="beta-beta-alpha zinc fingers"/>
    <property type="match status" value="1"/>
</dbReference>
<dbReference type="OrthoDB" id="1718237at2759"/>
<evidence type="ECO:0000256" key="2">
    <source>
        <dbReference type="ARBA" id="ARBA00022771"/>
    </source>
</evidence>
<keyword evidence="3" id="KW-0862">Zinc</keyword>
<comment type="caution">
    <text evidence="10">The sequence shown here is derived from an EMBL/GenBank/DDBJ whole genome shotgun (WGS) entry which is preliminary data.</text>
</comment>
<dbReference type="InterPro" id="IPR012337">
    <property type="entry name" value="RNaseH-like_sf"/>
</dbReference>
<dbReference type="Proteomes" id="UP000701853">
    <property type="component" value="Chromosome 1"/>
</dbReference>
<dbReference type="PROSITE" id="PS50808">
    <property type="entry name" value="ZF_BED"/>
    <property type="match status" value="1"/>
</dbReference>
<reference evidence="10 11" key="1">
    <citation type="journal article" date="2021" name="bioRxiv">
        <title>The Gossypium anomalum genome as a resource for cotton improvement and evolutionary analysis of hybrid incompatibility.</title>
        <authorList>
            <person name="Grover C.E."/>
            <person name="Yuan D."/>
            <person name="Arick M.A."/>
            <person name="Miller E.R."/>
            <person name="Hu G."/>
            <person name="Peterson D.G."/>
            <person name="Wendel J.F."/>
            <person name="Udall J.A."/>
        </authorList>
    </citation>
    <scope>NUCLEOTIDE SEQUENCE [LARGE SCALE GENOMIC DNA]</scope>
    <source>
        <strain evidence="10">JFW-Udall</strain>
        <tissue evidence="10">Leaf</tissue>
    </source>
</reference>
<dbReference type="InterPro" id="IPR025525">
    <property type="entry name" value="hAT-like_transposase_RNase-H"/>
</dbReference>
<organism evidence="10 11">
    <name type="scientific">Gossypium anomalum</name>
    <dbReference type="NCBI Taxonomy" id="47600"/>
    <lineage>
        <taxon>Eukaryota</taxon>
        <taxon>Viridiplantae</taxon>
        <taxon>Streptophyta</taxon>
        <taxon>Embryophyta</taxon>
        <taxon>Tracheophyta</taxon>
        <taxon>Spermatophyta</taxon>
        <taxon>Magnoliopsida</taxon>
        <taxon>eudicotyledons</taxon>
        <taxon>Gunneridae</taxon>
        <taxon>Pentapetalae</taxon>
        <taxon>rosids</taxon>
        <taxon>malvids</taxon>
        <taxon>Malvales</taxon>
        <taxon>Malvaceae</taxon>
        <taxon>Malvoideae</taxon>
        <taxon>Gossypium</taxon>
    </lineage>
</organism>
<dbReference type="PANTHER" id="PTHR46481">
    <property type="entry name" value="ZINC FINGER BED DOMAIN-CONTAINING PROTEIN 4"/>
    <property type="match status" value="1"/>
</dbReference>
<keyword evidence="11" id="KW-1185">Reference proteome</keyword>
<dbReference type="Pfam" id="PF14372">
    <property type="entry name" value="hAT-like_RNase-H"/>
    <property type="match status" value="1"/>
</dbReference>
<dbReference type="SMART" id="SM00614">
    <property type="entry name" value="ZnF_BED"/>
    <property type="match status" value="1"/>
</dbReference>
<accession>A0A8J5ZNA6</accession>
<keyword evidence="2 7" id="KW-0863">Zinc-finger</keyword>
<dbReference type="PANTHER" id="PTHR46481:SF7">
    <property type="entry name" value="ZINC FINGER BED DOMAIN-CONTAINING PROTEIN RICESLEEPER 2-LIKE"/>
    <property type="match status" value="1"/>
</dbReference>
<evidence type="ECO:0000256" key="4">
    <source>
        <dbReference type="ARBA" id="ARBA00023015"/>
    </source>
</evidence>
<dbReference type="InterPro" id="IPR036236">
    <property type="entry name" value="Znf_C2H2_sf"/>
</dbReference>
<keyword evidence="1" id="KW-0479">Metal-binding</keyword>
<sequence length="392" mass="44922">MSDPKRDGSTQSSQNSSPSRDDQTTTKENVQKKITPRAACWNHFTKFVTEEGEKRARCNTCDVTYTMESTSGSTTNLNNHLKACLKRPRGNTSNPKQSELTFVKVSQETTDLSTWVFDKDGVRKALRLQKRIINFCPISTHRGESIGQAIEKCLRDWGIERVFIITVDNASANSVAIEYLRKKLNYRNASVANGKFIHMRCVAHILNLIVQYGIKGASVSMDRVRGAVVEKYESAFESYVRDDHNFFLDLTAGDGVPTFDDWEIVRRVIKVLEPFYHLTLKVSGSLHVTSHSLFEVLTDVHCLFYGWQDCGDLDIISMTSKMREKYNKYWDEGNKVNMLIYLAVIFDPRCKMSFLDFGVNLFFPNIANDIMKIIDKELHYLFNEYYSNAGRI</sequence>
<evidence type="ECO:0000256" key="1">
    <source>
        <dbReference type="ARBA" id="ARBA00022723"/>
    </source>
</evidence>
<proteinExistence type="predicted"/>
<dbReference type="AlphaFoldDB" id="A0A8J5ZNA6"/>
<evidence type="ECO:0000256" key="8">
    <source>
        <dbReference type="SAM" id="MobiDB-lite"/>
    </source>
</evidence>
<dbReference type="GO" id="GO:0003677">
    <property type="term" value="F:DNA binding"/>
    <property type="evidence" value="ECO:0007669"/>
    <property type="project" value="UniProtKB-KW"/>
</dbReference>
<evidence type="ECO:0000256" key="7">
    <source>
        <dbReference type="PROSITE-ProRule" id="PRU00027"/>
    </source>
</evidence>
<keyword evidence="4" id="KW-0805">Transcription regulation</keyword>
<feature type="region of interest" description="Disordered" evidence="8">
    <location>
        <begin position="1"/>
        <end position="31"/>
    </location>
</feature>
<keyword evidence="5" id="KW-0238">DNA-binding</keyword>
<evidence type="ECO:0000259" key="9">
    <source>
        <dbReference type="PROSITE" id="PS50808"/>
    </source>
</evidence>
<gene>
    <name evidence="10" type="ORF">CXB51_000360</name>
</gene>
<dbReference type="EMBL" id="JAHUZN010000001">
    <property type="protein sequence ID" value="KAG8502452.1"/>
    <property type="molecule type" value="Genomic_DNA"/>
</dbReference>
<dbReference type="InterPro" id="IPR052035">
    <property type="entry name" value="ZnF_BED_domain_contain"/>
</dbReference>
<evidence type="ECO:0000256" key="5">
    <source>
        <dbReference type="ARBA" id="ARBA00023125"/>
    </source>
</evidence>